<dbReference type="EMBL" id="ML975178">
    <property type="protein sequence ID" value="KAF1808879.1"/>
    <property type="molecule type" value="Genomic_DNA"/>
</dbReference>
<name>A0A6G1FT78_9PEZI</name>
<feature type="transmembrane region" description="Helical" evidence="1">
    <location>
        <begin position="6"/>
        <end position="28"/>
    </location>
</feature>
<protein>
    <submittedName>
        <fullName evidence="2 4">Uncharacterized protein</fullName>
    </submittedName>
</protein>
<dbReference type="RefSeq" id="XP_033530510.1">
    <property type="nucleotide sequence ID" value="XM_033680272.1"/>
</dbReference>
<reference evidence="2 4" key="1">
    <citation type="submission" date="2020-01" db="EMBL/GenBank/DDBJ databases">
        <authorList>
            <consortium name="DOE Joint Genome Institute"/>
            <person name="Haridas S."/>
            <person name="Albert R."/>
            <person name="Binder M."/>
            <person name="Bloem J."/>
            <person name="Labutti K."/>
            <person name="Salamov A."/>
            <person name="Andreopoulos B."/>
            <person name="Baker S.E."/>
            <person name="Barry K."/>
            <person name="Bills G."/>
            <person name="Bluhm B.H."/>
            <person name="Cannon C."/>
            <person name="Castanera R."/>
            <person name="Culley D.E."/>
            <person name="Daum C."/>
            <person name="Ezra D."/>
            <person name="Gonzalez J.B."/>
            <person name="Henrissat B."/>
            <person name="Kuo A."/>
            <person name="Liang C."/>
            <person name="Lipzen A."/>
            <person name="Lutzoni F."/>
            <person name="Magnuson J."/>
            <person name="Mondo S."/>
            <person name="Nolan M."/>
            <person name="Ohm R."/>
            <person name="Pangilinan J."/>
            <person name="Park H.-J."/>
            <person name="Ramirez L."/>
            <person name="Alfaro M."/>
            <person name="Sun H."/>
            <person name="Tritt A."/>
            <person name="Yoshinaga Y."/>
            <person name="Zwiers L.-H."/>
            <person name="Turgeon B.G."/>
            <person name="Goodwin S.B."/>
            <person name="Spatafora J.W."/>
            <person name="Crous P.W."/>
            <person name="Grigoriev I.V."/>
        </authorList>
    </citation>
    <scope>NUCLEOTIDE SEQUENCE</scope>
    <source>
        <strain evidence="2 4">CBS 781.70</strain>
    </source>
</reference>
<accession>A0A6G1FT78</accession>
<gene>
    <name evidence="2 4" type="ORF">P152DRAFT_462107</name>
</gene>
<keyword evidence="1" id="KW-0812">Transmembrane</keyword>
<reference evidence="4" key="3">
    <citation type="submission" date="2025-04" db="UniProtKB">
        <authorList>
            <consortium name="RefSeq"/>
        </authorList>
    </citation>
    <scope>IDENTIFICATION</scope>
    <source>
        <strain evidence="4">CBS 781.70</strain>
    </source>
</reference>
<dbReference type="GeneID" id="54420842"/>
<proteinExistence type="predicted"/>
<evidence type="ECO:0000313" key="3">
    <source>
        <dbReference type="Proteomes" id="UP000504638"/>
    </source>
</evidence>
<dbReference type="Proteomes" id="UP000504638">
    <property type="component" value="Unplaced"/>
</dbReference>
<keyword evidence="3" id="KW-1185">Reference proteome</keyword>
<evidence type="ECO:0000256" key="1">
    <source>
        <dbReference type="SAM" id="Phobius"/>
    </source>
</evidence>
<keyword evidence="1" id="KW-1133">Transmembrane helix</keyword>
<reference evidence="4" key="2">
    <citation type="submission" date="2020-04" db="EMBL/GenBank/DDBJ databases">
        <authorList>
            <consortium name="NCBI Genome Project"/>
        </authorList>
    </citation>
    <scope>NUCLEOTIDE SEQUENCE</scope>
    <source>
        <strain evidence="4">CBS 781.70</strain>
    </source>
</reference>
<sequence length="51" mass="5335">MSRLPPLFGAYLIVLPAGLLGPGSWGFAGGFGRRMEATGAWHYAAAKLTEA</sequence>
<evidence type="ECO:0000313" key="4">
    <source>
        <dbReference type="RefSeq" id="XP_033530510.1"/>
    </source>
</evidence>
<keyword evidence="1" id="KW-0472">Membrane</keyword>
<evidence type="ECO:0000313" key="2">
    <source>
        <dbReference type="EMBL" id="KAF1808879.1"/>
    </source>
</evidence>
<organism evidence="2">
    <name type="scientific">Eremomyces bilateralis CBS 781.70</name>
    <dbReference type="NCBI Taxonomy" id="1392243"/>
    <lineage>
        <taxon>Eukaryota</taxon>
        <taxon>Fungi</taxon>
        <taxon>Dikarya</taxon>
        <taxon>Ascomycota</taxon>
        <taxon>Pezizomycotina</taxon>
        <taxon>Dothideomycetes</taxon>
        <taxon>Dothideomycetes incertae sedis</taxon>
        <taxon>Eremomycetales</taxon>
        <taxon>Eremomycetaceae</taxon>
        <taxon>Eremomyces</taxon>
    </lineage>
</organism>
<dbReference type="AlphaFoldDB" id="A0A6G1FT78"/>